<accession>A0A1E3H3D2</accession>
<dbReference type="SUPFAM" id="SSF56266">
    <property type="entry name" value="DmpA/ArgJ-like"/>
    <property type="match status" value="1"/>
</dbReference>
<dbReference type="EMBL" id="MCRJ01000043">
    <property type="protein sequence ID" value="ODN70645.1"/>
    <property type="molecule type" value="Genomic_DNA"/>
</dbReference>
<gene>
    <name evidence="2" type="ORF">A6302_01997</name>
</gene>
<proteinExistence type="inferred from homology"/>
<dbReference type="InterPro" id="IPR016117">
    <property type="entry name" value="ArgJ-like_dom_sf"/>
</dbReference>
<comment type="caution">
    <text evidence="2">The sequence shown here is derived from an EMBL/GenBank/DDBJ whole genome shotgun (WGS) entry which is preliminary data.</text>
</comment>
<dbReference type="Gene3D" id="3.60.70.12">
    <property type="entry name" value="L-amino peptidase D-ALA esterase/amidase"/>
    <property type="match status" value="1"/>
</dbReference>
<dbReference type="PANTHER" id="PTHR36512">
    <property type="entry name" value="D-AMINOPEPTIDASE"/>
    <property type="match status" value="1"/>
</dbReference>
<protein>
    <submittedName>
        <fullName evidence="2">Peptidase family S58</fullName>
    </submittedName>
</protein>
<name>A0A1E3H3D2_9HYPH</name>
<dbReference type="Proteomes" id="UP000094622">
    <property type="component" value="Unassembled WGS sequence"/>
</dbReference>
<evidence type="ECO:0000313" key="2">
    <source>
        <dbReference type="EMBL" id="ODN70645.1"/>
    </source>
</evidence>
<dbReference type="GO" id="GO:0004177">
    <property type="term" value="F:aminopeptidase activity"/>
    <property type="evidence" value="ECO:0007669"/>
    <property type="project" value="TreeGrafter"/>
</dbReference>
<evidence type="ECO:0000256" key="1">
    <source>
        <dbReference type="ARBA" id="ARBA00007068"/>
    </source>
</evidence>
<organism evidence="2 3">
    <name type="scientific">Methylobrevis pamukkalensis</name>
    <dbReference type="NCBI Taxonomy" id="1439726"/>
    <lineage>
        <taxon>Bacteria</taxon>
        <taxon>Pseudomonadati</taxon>
        <taxon>Pseudomonadota</taxon>
        <taxon>Alphaproteobacteria</taxon>
        <taxon>Hyphomicrobiales</taxon>
        <taxon>Pleomorphomonadaceae</taxon>
        <taxon>Methylobrevis</taxon>
    </lineage>
</organism>
<dbReference type="Pfam" id="PF03576">
    <property type="entry name" value="Peptidase_S58"/>
    <property type="match status" value="1"/>
</dbReference>
<sequence>MPDDIAAIITKLSRNPVAGVAGANTTIAVVATDAILTKAEARRLAVAAHDGLARAIWPAHTPLDGDLVFALSTGRRPLAAPTGDFLDICAAAAATLSRAVARGVYATLHAE</sequence>
<dbReference type="AlphaFoldDB" id="A0A1E3H3D2"/>
<dbReference type="InterPro" id="IPR005321">
    <property type="entry name" value="Peptidase_S58_DmpA"/>
</dbReference>
<evidence type="ECO:0000313" key="3">
    <source>
        <dbReference type="Proteomes" id="UP000094622"/>
    </source>
</evidence>
<comment type="similarity">
    <text evidence="1">Belongs to the peptidase S58 family.</text>
</comment>
<reference evidence="2 3" key="1">
    <citation type="submission" date="2016-07" db="EMBL/GenBank/DDBJ databases">
        <title>Draft Genome Sequence of Methylobrevis pamukkalensis PK2.</title>
        <authorList>
            <person name="Vasilenko O.V."/>
            <person name="Doronina N.V."/>
            <person name="Shmareva M.N."/>
            <person name="Tarlachkov S.V."/>
            <person name="Mustakhimov I."/>
            <person name="Trotsenko Y.A."/>
        </authorList>
    </citation>
    <scope>NUCLEOTIDE SEQUENCE [LARGE SCALE GENOMIC DNA]</scope>
    <source>
        <strain evidence="2 3">PK2</strain>
    </source>
</reference>
<keyword evidence="3" id="KW-1185">Reference proteome</keyword>
<dbReference type="PANTHER" id="PTHR36512:SF3">
    <property type="entry name" value="BLR5678 PROTEIN"/>
    <property type="match status" value="1"/>
</dbReference>